<keyword evidence="5" id="KW-0597">Phosphoprotein</keyword>
<feature type="transmembrane region" description="Helical" evidence="13">
    <location>
        <begin position="262"/>
        <end position="283"/>
    </location>
</feature>
<comment type="subcellular location">
    <subcellularLocation>
        <location evidence="1">Cell membrane</location>
        <topology evidence="1">Multi-pass membrane protein</topology>
    </subcellularLocation>
</comment>
<dbReference type="SUPFAM" id="SSF81653">
    <property type="entry name" value="Calcium ATPase, transduction domain A"/>
    <property type="match status" value="1"/>
</dbReference>
<keyword evidence="8" id="KW-0460">Magnesium</keyword>
<dbReference type="Gene3D" id="3.40.50.1000">
    <property type="entry name" value="HAD superfamily/HAD-like"/>
    <property type="match status" value="1"/>
</dbReference>
<accession>A0AAP2CK73</accession>
<dbReference type="SUPFAM" id="SSF81665">
    <property type="entry name" value="Calcium ATPase, transmembrane domain M"/>
    <property type="match status" value="1"/>
</dbReference>
<dbReference type="SUPFAM" id="SSF56784">
    <property type="entry name" value="HAD-like"/>
    <property type="match status" value="1"/>
</dbReference>
<dbReference type="Gene3D" id="3.30.70.100">
    <property type="match status" value="1"/>
</dbReference>
<dbReference type="InterPro" id="IPR023214">
    <property type="entry name" value="HAD_sf"/>
</dbReference>
<feature type="transmembrane region" description="Helical" evidence="13">
    <location>
        <begin position="424"/>
        <end position="441"/>
    </location>
</feature>
<dbReference type="InterPro" id="IPR018303">
    <property type="entry name" value="ATPase_P-typ_P_site"/>
</dbReference>
<evidence type="ECO:0000313" key="18">
    <source>
        <dbReference type="Proteomes" id="UP001319104"/>
    </source>
</evidence>
<comment type="caution">
    <text evidence="17">The sequence shown here is derived from an EMBL/GenBank/DDBJ whole genome shotgun (WGS) entry which is preliminary data.</text>
</comment>
<dbReference type="GO" id="GO:0005886">
    <property type="term" value="C:plasma membrane"/>
    <property type="evidence" value="ECO:0007669"/>
    <property type="project" value="UniProtKB-SubCell"/>
</dbReference>
<evidence type="ECO:0000256" key="12">
    <source>
        <dbReference type="ARBA" id="ARBA00023136"/>
    </source>
</evidence>
<keyword evidence="9" id="KW-1278">Translocase</keyword>
<dbReference type="SUPFAM" id="SSF55008">
    <property type="entry name" value="HMA, heavy metal-associated domain"/>
    <property type="match status" value="1"/>
</dbReference>
<dbReference type="InterPro" id="IPR021993">
    <property type="entry name" value="ATPase-cat-bd"/>
</dbReference>
<dbReference type="NCBIfam" id="TIGR01494">
    <property type="entry name" value="ATPase_P-type"/>
    <property type="match status" value="1"/>
</dbReference>
<dbReference type="InterPro" id="IPR036163">
    <property type="entry name" value="HMA_dom_sf"/>
</dbReference>
<keyword evidence="11" id="KW-0406">Ion transport</keyword>
<dbReference type="InterPro" id="IPR036412">
    <property type="entry name" value="HAD-like_sf"/>
</dbReference>
<evidence type="ECO:0000256" key="5">
    <source>
        <dbReference type="ARBA" id="ARBA00022553"/>
    </source>
</evidence>
<dbReference type="CDD" id="cd00371">
    <property type="entry name" value="HMA"/>
    <property type="match status" value="1"/>
</dbReference>
<gene>
    <name evidence="17" type="ORF">KI659_04650</name>
</gene>
<dbReference type="Pfam" id="PF00122">
    <property type="entry name" value="E1-E2_ATPase"/>
    <property type="match status" value="1"/>
</dbReference>
<dbReference type="GO" id="GO:0005507">
    <property type="term" value="F:copper ion binding"/>
    <property type="evidence" value="ECO:0007669"/>
    <property type="project" value="TreeGrafter"/>
</dbReference>
<protein>
    <submittedName>
        <fullName evidence="17">Heavy metal translocating P-type ATPase metal-binding domain-containing protein</fullName>
    </submittedName>
</protein>
<dbReference type="PRINTS" id="PR00943">
    <property type="entry name" value="CUATPASE"/>
</dbReference>
<evidence type="ECO:0000256" key="6">
    <source>
        <dbReference type="ARBA" id="ARBA00022692"/>
    </source>
</evidence>
<evidence type="ECO:0000256" key="8">
    <source>
        <dbReference type="ARBA" id="ARBA00022842"/>
    </source>
</evidence>
<keyword evidence="12 13" id="KW-0472">Membrane</keyword>
<feature type="domain" description="HMA" evidence="15">
    <location>
        <begin position="93"/>
        <end position="153"/>
    </location>
</feature>
<dbReference type="InterPro" id="IPR059000">
    <property type="entry name" value="ATPase_P-type_domA"/>
</dbReference>
<dbReference type="InterPro" id="IPR006121">
    <property type="entry name" value="HMA_dom"/>
</dbReference>
<evidence type="ECO:0000259" key="15">
    <source>
        <dbReference type="Pfam" id="PF00403"/>
    </source>
</evidence>
<feature type="domain" description="P-type ATPase A" evidence="14">
    <location>
        <begin position="306"/>
        <end position="400"/>
    </location>
</feature>
<dbReference type="EMBL" id="JAHCMY010000001">
    <property type="protein sequence ID" value="MBS9523302.1"/>
    <property type="molecule type" value="Genomic_DNA"/>
</dbReference>
<evidence type="ECO:0000259" key="16">
    <source>
        <dbReference type="Pfam" id="PF12156"/>
    </source>
</evidence>
<proteinExistence type="inferred from homology"/>
<organism evidence="17 18">
    <name type="scientific">Litoribacter ruber</name>
    <dbReference type="NCBI Taxonomy" id="702568"/>
    <lineage>
        <taxon>Bacteria</taxon>
        <taxon>Pseudomonadati</taxon>
        <taxon>Bacteroidota</taxon>
        <taxon>Cytophagia</taxon>
        <taxon>Cytophagales</taxon>
        <taxon>Cyclobacteriaceae</taxon>
        <taxon>Litoribacter</taxon>
    </lineage>
</organism>
<evidence type="ECO:0000313" key="17">
    <source>
        <dbReference type="EMBL" id="MBS9523302.1"/>
    </source>
</evidence>
<evidence type="ECO:0000256" key="3">
    <source>
        <dbReference type="ARBA" id="ARBA00022448"/>
    </source>
</evidence>
<evidence type="ECO:0000256" key="4">
    <source>
        <dbReference type="ARBA" id="ARBA00022475"/>
    </source>
</evidence>
<dbReference type="Gene3D" id="2.70.150.10">
    <property type="entry name" value="Calcium-transporting ATPase, cytoplasmic transduction domain A"/>
    <property type="match status" value="1"/>
</dbReference>
<keyword evidence="3" id="KW-0813">Transport</keyword>
<dbReference type="PANTHER" id="PTHR43520">
    <property type="entry name" value="ATP7, ISOFORM B"/>
    <property type="match status" value="1"/>
</dbReference>
<feature type="transmembrane region" description="Helical" evidence="13">
    <location>
        <begin position="760"/>
        <end position="786"/>
    </location>
</feature>
<keyword evidence="4" id="KW-1003">Cell membrane</keyword>
<dbReference type="InterPro" id="IPR001757">
    <property type="entry name" value="P_typ_ATPase"/>
</dbReference>
<feature type="domain" description="Putative metal-binding" evidence="16">
    <location>
        <begin position="10"/>
        <end position="81"/>
    </location>
</feature>
<keyword evidence="10 13" id="KW-1133">Transmembrane helix</keyword>
<feature type="transmembrane region" description="Helical" evidence="13">
    <location>
        <begin position="172"/>
        <end position="195"/>
    </location>
</feature>
<dbReference type="PANTHER" id="PTHR43520:SF5">
    <property type="entry name" value="CATION-TRANSPORTING P-TYPE ATPASE-RELATED"/>
    <property type="match status" value="1"/>
</dbReference>
<feature type="transmembrane region" description="Helical" evidence="13">
    <location>
        <begin position="447"/>
        <end position="471"/>
    </location>
</feature>
<dbReference type="GO" id="GO:0016887">
    <property type="term" value="F:ATP hydrolysis activity"/>
    <property type="evidence" value="ECO:0007669"/>
    <property type="project" value="InterPro"/>
</dbReference>
<name>A0AAP2CK73_9BACT</name>
<dbReference type="PRINTS" id="PR00119">
    <property type="entry name" value="CATATPASE"/>
</dbReference>
<evidence type="ECO:0000256" key="2">
    <source>
        <dbReference type="ARBA" id="ARBA00006024"/>
    </source>
</evidence>
<evidence type="ECO:0000256" key="9">
    <source>
        <dbReference type="ARBA" id="ARBA00022967"/>
    </source>
</evidence>
<evidence type="ECO:0000256" key="10">
    <source>
        <dbReference type="ARBA" id="ARBA00022989"/>
    </source>
</evidence>
<dbReference type="RefSeq" id="WP_213944158.1">
    <property type="nucleotide sequence ID" value="NZ_JAHCMY010000001.1"/>
</dbReference>
<dbReference type="Pfam" id="PF00702">
    <property type="entry name" value="Hydrolase"/>
    <property type="match status" value="1"/>
</dbReference>
<keyword evidence="18" id="KW-1185">Reference proteome</keyword>
<dbReference type="Gene3D" id="3.40.1110.10">
    <property type="entry name" value="Calcium-transporting ATPase, cytoplasmic domain N"/>
    <property type="match status" value="1"/>
</dbReference>
<dbReference type="Pfam" id="PF00403">
    <property type="entry name" value="HMA"/>
    <property type="match status" value="1"/>
</dbReference>
<keyword evidence="7" id="KW-0479">Metal-binding</keyword>
<dbReference type="GO" id="GO:0043682">
    <property type="term" value="F:P-type divalent copper transporter activity"/>
    <property type="evidence" value="ECO:0007669"/>
    <property type="project" value="TreeGrafter"/>
</dbReference>
<dbReference type="GO" id="GO:0005524">
    <property type="term" value="F:ATP binding"/>
    <property type="evidence" value="ECO:0007669"/>
    <property type="project" value="InterPro"/>
</dbReference>
<dbReference type="Proteomes" id="UP001319104">
    <property type="component" value="Unassembled WGS sequence"/>
</dbReference>
<feature type="transmembrane region" description="Helical" evidence="13">
    <location>
        <begin position="238"/>
        <end position="256"/>
    </location>
</feature>
<comment type="similarity">
    <text evidence="2">Belongs to the cation transport ATPase (P-type) (TC 3.A.3) family. Type IB subfamily.</text>
</comment>
<dbReference type="GO" id="GO:0055070">
    <property type="term" value="P:copper ion homeostasis"/>
    <property type="evidence" value="ECO:0007669"/>
    <property type="project" value="TreeGrafter"/>
</dbReference>
<evidence type="ECO:0000256" key="1">
    <source>
        <dbReference type="ARBA" id="ARBA00004651"/>
    </source>
</evidence>
<feature type="transmembrane region" description="Helical" evidence="13">
    <location>
        <begin position="735"/>
        <end position="754"/>
    </location>
</feature>
<dbReference type="InterPro" id="IPR008250">
    <property type="entry name" value="ATPase_P-typ_transduc_dom_A_sf"/>
</dbReference>
<evidence type="ECO:0000256" key="13">
    <source>
        <dbReference type="SAM" id="Phobius"/>
    </source>
</evidence>
<evidence type="ECO:0000256" key="11">
    <source>
        <dbReference type="ARBA" id="ARBA00023065"/>
    </source>
</evidence>
<dbReference type="PROSITE" id="PS00154">
    <property type="entry name" value="ATPASE_E1_E2"/>
    <property type="match status" value="1"/>
</dbReference>
<keyword evidence="6 13" id="KW-0812">Transmembrane</keyword>
<feature type="transmembrane region" description="Helical" evidence="13">
    <location>
        <begin position="207"/>
        <end position="226"/>
    </location>
</feature>
<sequence length="811" mass="91544">MIEEVKVKSTCYHCGEDCQDAPIKADDREFCCQGCFAVYDLLRGNDMVDYYEMEKTPGSKRVEEHGNRWAFLDNEEVKRSLLSFFDAHISKATFYIPAVHCSSCIWLLENLHILNNNIRQATVNFTKKEVAITWQNENLSLRQLVELISKLGYAPDISLNKNEKEVKTDRSFYYKIGIAGFCFGNIMMLSLPEYLDTKNLVDPEYQVFFTFLNLILVLPVVFYSSYDFYKSAWNGLKYKYLNLDLTIALGILTIFGRSAYEMITLSGAGYMDSLSGLVFFLLIGRWYQSKTYEALGFERDYNSYFPVAATVVKEGKEETVLLKDLQVGDRILIRNQELIPADAKLMKGEGKIDYAFVTGESDPVCKSSGDFMYAGGRQTGGMIEVEIQKPVESSYLTQLWNQEVFKKNNQFQLTEVVSSLSKRFTYFIIILSIITAGYWYFQDASKIWNTVTAVLIVACPCALALVIPFSFGNVLRVLGKWGFYMKSSDSVEALATADTVVLDKTGTITQKTKGKLSFEGHLSAKEKSLVKSIVRNSTHPLSQMINNHLDEYALVKVEDFEEISGSGLKAYFNNEVIKIGSAKWVGAEKPDGKQTRVYISLGNEVKGYFEFVPQYREGLLNQLVQLKDAGINLHLLSGDNDQEKETLSPYFDELKFNQQPMEKLEYIRNLKSQGRKVIMIGDGLNDAGALQESQLGISVSDDIYHFSPACDVIMDAKSFPKLQDAMKLAKSSMKVIKIAFVLSFLYNIIGLSFAVTAQLSPIVCAILMPLSSVTIVGFVTGGIRWWASKLEKPKTRVIQKDWQTSKVPQTT</sequence>
<evidence type="ECO:0000256" key="7">
    <source>
        <dbReference type="ARBA" id="ARBA00022723"/>
    </source>
</evidence>
<dbReference type="InterPro" id="IPR023298">
    <property type="entry name" value="ATPase_P-typ_TM_dom_sf"/>
</dbReference>
<dbReference type="AlphaFoldDB" id="A0AAP2CK73"/>
<dbReference type="Gene3D" id="1.20.1110.10">
    <property type="entry name" value="Calcium-transporting ATPase, transmembrane domain"/>
    <property type="match status" value="1"/>
</dbReference>
<reference evidence="17 18" key="1">
    <citation type="submission" date="2021-05" db="EMBL/GenBank/DDBJ databases">
        <authorList>
            <person name="Zhang Z.D."/>
            <person name="Osman G."/>
        </authorList>
    </citation>
    <scope>NUCLEOTIDE SEQUENCE [LARGE SCALE GENOMIC DNA]</scope>
    <source>
        <strain evidence="17 18">KCTC 32217</strain>
    </source>
</reference>
<dbReference type="Pfam" id="PF12156">
    <property type="entry name" value="ATPase-cat_bd"/>
    <property type="match status" value="1"/>
</dbReference>
<dbReference type="InterPro" id="IPR023299">
    <property type="entry name" value="ATPase_P-typ_cyto_dom_N"/>
</dbReference>
<evidence type="ECO:0000259" key="14">
    <source>
        <dbReference type="Pfam" id="PF00122"/>
    </source>
</evidence>